<gene>
    <name evidence="4" type="ORF">GCM10009304_08740</name>
</gene>
<evidence type="ECO:0000313" key="4">
    <source>
        <dbReference type="EMBL" id="GGJ85003.1"/>
    </source>
</evidence>
<dbReference type="NCBIfam" id="NF005968">
    <property type="entry name" value="PRK08057.1-2"/>
    <property type="match status" value="1"/>
</dbReference>
<evidence type="ECO:0000256" key="2">
    <source>
        <dbReference type="ARBA" id="ARBA00022573"/>
    </source>
</evidence>
<evidence type="ECO:0000256" key="3">
    <source>
        <dbReference type="ARBA" id="ARBA00023002"/>
    </source>
</evidence>
<reference evidence="4" key="2">
    <citation type="submission" date="2020-09" db="EMBL/GenBank/DDBJ databases">
        <authorList>
            <person name="Sun Q."/>
            <person name="Ohkuma M."/>
        </authorList>
    </citation>
    <scope>NUCLEOTIDE SEQUENCE</scope>
    <source>
        <strain evidence="4">JCM 30078</strain>
    </source>
</reference>
<comment type="caution">
    <text evidence="4">The sequence shown here is derived from an EMBL/GenBank/DDBJ whole genome shotgun (WGS) entry which is preliminary data.</text>
</comment>
<name>A0A917UTZ4_9PSED</name>
<dbReference type="PANTHER" id="PTHR36925:SF1">
    <property type="entry name" value="COBALT-PRECORRIN-6A REDUCTASE"/>
    <property type="match status" value="1"/>
</dbReference>
<accession>A0A917UTZ4</accession>
<organism evidence="4 5">
    <name type="scientific">Pseudomonas matsuisoli</name>
    <dbReference type="NCBI Taxonomy" id="1515666"/>
    <lineage>
        <taxon>Bacteria</taxon>
        <taxon>Pseudomonadati</taxon>
        <taxon>Pseudomonadota</taxon>
        <taxon>Gammaproteobacteria</taxon>
        <taxon>Pseudomonadales</taxon>
        <taxon>Pseudomonadaceae</taxon>
        <taxon>Pseudomonas</taxon>
    </lineage>
</organism>
<dbReference type="RefSeq" id="WP_188981935.1">
    <property type="nucleotide sequence ID" value="NZ_BMPO01000002.1"/>
</dbReference>
<dbReference type="GO" id="GO:0016994">
    <property type="term" value="F:precorrin-6A reductase activity"/>
    <property type="evidence" value="ECO:0007669"/>
    <property type="project" value="InterPro"/>
</dbReference>
<reference evidence="4" key="1">
    <citation type="journal article" date="2014" name="Int. J. Syst. Evol. Microbiol.">
        <title>Complete genome sequence of Corynebacterium casei LMG S-19264T (=DSM 44701T), isolated from a smear-ripened cheese.</title>
        <authorList>
            <consortium name="US DOE Joint Genome Institute (JGI-PGF)"/>
            <person name="Walter F."/>
            <person name="Albersmeier A."/>
            <person name="Kalinowski J."/>
            <person name="Ruckert C."/>
        </authorList>
    </citation>
    <scope>NUCLEOTIDE SEQUENCE</scope>
    <source>
        <strain evidence="4">JCM 30078</strain>
    </source>
</reference>
<sequence length="242" mass="26945">MKGRILLLGGVGDALWLARQLGPGHVYSLAGMGRTPTDLVCELRTGGFGGIEGLIHYVRDARIDLLVDATHPYAAQMSRHAAAAAKATGVPCWALRRPAWEPQAGDDWRDFTRWSELQQALKPFERPFFTLGREPLEHLSEIPAHQHWTIRLLEPQLHHLRATFIATRGPFDAESERALFTANAFDVLISKNSGGAATDAKLHVARQLKLPVLMMKRPLLPKVDRLFTCRQTLLAELLGESH</sequence>
<proteinExistence type="predicted"/>
<dbReference type="Proteomes" id="UP000635983">
    <property type="component" value="Unassembled WGS sequence"/>
</dbReference>
<dbReference type="Pfam" id="PF02571">
    <property type="entry name" value="CbiJ"/>
    <property type="match status" value="1"/>
</dbReference>
<dbReference type="EMBL" id="BMPO01000002">
    <property type="protein sequence ID" value="GGJ85003.1"/>
    <property type="molecule type" value="Genomic_DNA"/>
</dbReference>
<dbReference type="PANTHER" id="PTHR36925">
    <property type="entry name" value="COBALT-PRECORRIN-6A REDUCTASE"/>
    <property type="match status" value="1"/>
</dbReference>
<protein>
    <submittedName>
        <fullName evidence="4">Cobalt-precorrin-6A reductase</fullName>
    </submittedName>
</protein>
<dbReference type="PROSITE" id="PS51014">
    <property type="entry name" value="COBK_CBIJ"/>
    <property type="match status" value="1"/>
</dbReference>
<evidence type="ECO:0000256" key="1">
    <source>
        <dbReference type="ARBA" id="ARBA00004953"/>
    </source>
</evidence>
<keyword evidence="2" id="KW-0169">Cobalamin biosynthesis</keyword>
<dbReference type="NCBIfam" id="NF005969">
    <property type="entry name" value="PRK08057.1-3"/>
    <property type="match status" value="1"/>
</dbReference>
<comment type="pathway">
    <text evidence="1">Cofactor biosynthesis; adenosylcobalamin biosynthesis.</text>
</comment>
<keyword evidence="5" id="KW-1185">Reference proteome</keyword>
<dbReference type="AlphaFoldDB" id="A0A917UTZ4"/>
<dbReference type="InterPro" id="IPR003723">
    <property type="entry name" value="Precorrin-6x_reduct"/>
</dbReference>
<evidence type="ECO:0000313" key="5">
    <source>
        <dbReference type="Proteomes" id="UP000635983"/>
    </source>
</evidence>
<keyword evidence="3" id="KW-0560">Oxidoreductase</keyword>
<dbReference type="GO" id="GO:0009236">
    <property type="term" value="P:cobalamin biosynthetic process"/>
    <property type="evidence" value="ECO:0007669"/>
    <property type="project" value="UniProtKB-KW"/>
</dbReference>